<proteinExistence type="predicted"/>
<sequence>MARAQEAPGQSSGRFGCGPGVKREVGVQPRCVHTAITTRMFLWSALDRYSFAQYDGNGIEYGDFDCGSATSLSALTTSASMSSVRYSTHTGLPRQGIVSISPGLSALMSTSTGAPAALALVDGAIDAAKGITVATPPTPPATDVAISHVRRPLSTCLSSLSRITRPNSELDIRHDISHRR</sequence>
<name>A0AAW9D2D6_BURTH</name>
<organism evidence="1 2">
    <name type="scientific">Burkholderia thailandensis</name>
    <dbReference type="NCBI Taxonomy" id="57975"/>
    <lineage>
        <taxon>Bacteria</taxon>
        <taxon>Pseudomonadati</taxon>
        <taxon>Pseudomonadota</taxon>
        <taxon>Betaproteobacteria</taxon>
        <taxon>Burkholderiales</taxon>
        <taxon>Burkholderiaceae</taxon>
        <taxon>Burkholderia</taxon>
        <taxon>pseudomallei group</taxon>
    </lineage>
</organism>
<protein>
    <submittedName>
        <fullName evidence="1">Uncharacterized protein</fullName>
    </submittedName>
</protein>
<evidence type="ECO:0000313" key="1">
    <source>
        <dbReference type="EMBL" id="MDW9254259.1"/>
    </source>
</evidence>
<reference evidence="1" key="1">
    <citation type="submission" date="2018-08" db="EMBL/GenBank/DDBJ databases">
        <title>Identification of Burkholderia cepacia strains that express a Burkholderia pseudomallei-like capsular polysaccharide.</title>
        <authorList>
            <person name="Burtnick M.N."/>
            <person name="Vongsouvath M."/>
            <person name="Newton P."/>
            <person name="Wuthiekanun V."/>
            <person name="Limmathurotsakul D."/>
            <person name="Brett P.J."/>
            <person name="Chantratita N."/>
            <person name="Dance D.A."/>
        </authorList>
    </citation>
    <scope>NUCLEOTIDE SEQUENCE</scope>
    <source>
        <strain evidence="1">SBXCC001</strain>
    </source>
</reference>
<gene>
    <name evidence="1" type="ORF">C7S16_4014</name>
</gene>
<dbReference type="EMBL" id="QXCT01000002">
    <property type="protein sequence ID" value="MDW9254259.1"/>
    <property type="molecule type" value="Genomic_DNA"/>
</dbReference>
<dbReference type="Proteomes" id="UP001272137">
    <property type="component" value="Unassembled WGS sequence"/>
</dbReference>
<evidence type="ECO:0000313" key="2">
    <source>
        <dbReference type="Proteomes" id="UP001272137"/>
    </source>
</evidence>
<dbReference type="AlphaFoldDB" id="A0AAW9D2D6"/>
<accession>A0AAW9D2D6</accession>
<comment type="caution">
    <text evidence="1">The sequence shown here is derived from an EMBL/GenBank/DDBJ whole genome shotgun (WGS) entry which is preliminary data.</text>
</comment>